<dbReference type="GO" id="GO:0005829">
    <property type="term" value="C:cytosol"/>
    <property type="evidence" value="ECO:0007669"/>
    <property type="project" value="TreeGrafter"/>
</dbReference>
<dbReference type="Gene3D" id="2.30.30.180">
    <property type="entry name" value="Ribosome maturation factor RimP, C-terminal domain"/>
    <property type="match status" value="1"/>
</dbReference>
<evidence type="ECO:0000259" key="5">
    <source>
        <dbReference type="Pfam" id="PF17384"/>
    </source>
</evidence>
<dbReference type="InterPro" id="IPR035956">
    <property type="entry name" value="RimP_N_sf"/>
</dbReference>
<dbReference type="InterPro" id="IPR036847">
    <property type="entry name" value="RimP_C_sf"/>
</dbReference>
<sequence length="220" mass="24032">MAFWSRAPILALSRGVGVDPLSRFLGASQAGAHVCGGKSRGERRMRRQEIAEQVATLAGRVLIDRGVGAGVEDCARFSEALSRELDLYDLFRDRYMLEVASPGLDRALHRPVDFARFSGRAVAITTVEPIDGQRRFRGRLLGLVNGLVDVRLDDGREIRLGHDQIAQARLVVDEAELRQDLKRSRATGKGPADRPGMGKGIPHSPESGDTRGGTATHMRL</sequence>
<dbReference type="HAMAP" id="MF_01077">
    <property type="entry name" value="RimP"/>
    <property type="match status" value="1"/>
</dbReference>
<accession>A0A537LRH8</accession>
<evidence type="ECO:0000256" key="1">
    <source>
        <dbReference type="ARBA" id="ARBA00022490"/>
    </source>
</evidence>
<evidence type="ECO:0000313" key="7">
    <source>
        <dbReference type="Proteomes" id="UP000320393"/>
    </source>
</evidence>
<dbReference type="PANTHER" id="PTHR33867:SF1">
    <property type="entry name" value="RIBOSOME MATURATION FACTOR RIMP"/>
    <property type="match status" value="1"/>
</dbReference>
<protein>
    <submittedName>
        <fullName evidence="6">Ribosome maturation factor RimP</fullName>
    </submittedName>
</protein>
<dbReference type="AlphaFoldDB" id="A0A537LRH8"/>
<dbReference type="InterPro" id="IPR028998">
    <property type="entry name" value="RimP_C"/>
</dbReference>
<reference evidence="6 7" key="1">
    <citation type="journal article" date="2019" name="Nat. Microbiol.">
        <title>Mediterranean grassland soil C-N compound turnover is dependent on rainfall and depth, and is mediated by genomically divergent microorganisms.</title>
        <authorList>
            <person name="Diamond S."/>
            <person name="Andeer P.F."/>
            <person name="Li Z."/>
            <person name="Crits-Christoph A."/>
            <person name="Burstein D."/>
            <person name="Anantharaman K."/>
            <person name="Lane K.R."/>
            <person name="Thomas B.C."/>
            <person name="Pan C."/>
            <person name="Northen T.R."/>
            <person name="Banfield J.F."/>
        </authorList>
    </citation>
    <scope>NUCLEOTIDE SEQUENCE [LARGE SCALE GENOMIC DNA]</scope>
    <source>
        <strain evidence="6">NP_5</strain>
    </source>
</reference>
<keyword evidence="1" id="KW-0963">Cytoplasm</keyword>
<dbReference type="SUPFAM" id="SSF75420">
    <property type="entry name" value="YhbC-like, N-terminal domain"/>
    <property type="match status" value="1"/>
</dbReference>
<feature type="non-terminal residue" evidence="6">
    <location>
        <position position="220"/>
    </location>
</feature>
<comment type="caution">
    <text evidence="6">The sequence shown here is derived from an EMBL/GenBank/DDBJ whole genome shotgun (WGS) entry which is preliminary data.</text>
</comment>
<dbReference type="InterPro" id="IPR003728">
    <property type="entry name" value="Ribosome_maturation_RimP"/>
</dbReference>
<dbReference type="GO" id="GO:0000028">
    <property type="term" value="P:ribosomal small subunit assembly"/>
    <property type="evidence" value="ECO:0007669"/>
    <property type="project" value="TreeGrafter"/>
</dbReference>
<gene>
    <name evidence="6" type="ORF">E6H02_07890</name>
</gene>
<dbReference type="GO" id="GO:0006412">
    <property type="term" value="P:translation"/>
    <property type="evidence" value="ECO:0007669"/>
    <property type="project" value="TreeGrafter"/>
</dbReference>
<feature type="domain" description="Ribosome maturation factor RimP C-terminal" evidence="5">
    <location>
        <begin position="108"/>
        <end position="172"/>
    </location>
</feature>
<dbReference type="InterPro" id="IPR028989">
    <property type="entry name" value="RimP_N"/>
</dbReference>
<evidence type="ECO:0000259" key="4">
    <source>
        <dbReference type="Pfam" id="PF02576"/>
    </source>
</evidence>
<evidence type="ECO:0000313" key="6">
    <source>
        <dbReference type="EMBL" id="TMJ10614.1"/>
    </source>
</evidence>
<dbReference type="Proteomes" id="UP000320393">
    <property type="component" value="Unassembled WGS sequence"/>
</dbReference>
<organism evidence="6 7">
    <name type="scientific">Candidatus Segetimicrobium genomatis</name>
    <dbReference type="NCBI Taxonomy" id="2569760"/>
    <lineage>
        <taxon>Bacteria</taxon>
        <taxon>Bacillati</taxon>
        <taxon>Candidatus Sysuimicrobiota</taxon>
        <taxon>Candidatus Sysuimicrobiia</taxon>
        <taxon>Candidatus Sysuimicrobiales</taxon>
        <taxon>Candidatus Segetimicrobiaceae</taxon>
        <taxon>Candidatus Segetimicrobium</taxon>
    </lineage>
</organism>
<dbReference type="CDD" id="cd01734">
    <property type="entry name" value="YlxS_C"/>
    <property type="match status" value="1"/>
</dbReference>
<evidence type="ECO:0000256" key="3">
    <source>
        <dbReference type="SAM" id="MobiDB-lite"/>
    </source>
</evidence>
<dbReference type="Pfam" id="PF02576">
    <property type="entry name" value="RimP_N"/>
    <property type="match status" value="1"/>
</dbReference>
<feature type="domain" description="Ribosome maturation factor RimP N-terminal" evidence="4">
    <location>
        <begin position="60"/>
        <end position="105"/>
    </location>
</feature>
<dbReference type="SUPFAM" id="SSF74942">
    <property type="entry name" value="YhbC-like, C-terminal domain"/>
    <property type="match status" value="1"/>
</dbReference>
<name>A0A537LRH8_9BACT</name>
<dbReference type="PANTHER" id="PTHR33867">
    <property type="entry name" value="RIBOSOME MATURATION FACTOR RIMP"/>
    <property type="match status" value="1"/>
</dbReference>
<proteinExistence type="inferred from homology"/>
<dbReference type="Pfam" id="PF17384">
    <property type="entry name" value="DUF150_C"/>
    <property type="match status" value="1"/>
</dbReference>
<dbReference type="Gene3D" id="3.30.300.70">
    <property type="entry name" value="RimP-like superfamily, N-terminal"/>
    <property type="match status" value="1"/>
</dbReference>
<keyword evidence="2" id="KW-0690">Ribosome biogenesis</keyword>
<evidence type="ECO:0000256" key="2">
    <source>
        <dbReference type="ARBA" id="ARBA00022517"/>
    </source>
</evidence>
<dbReference type="EMBL" id="VBAM01000292">
    <property type="protein sequence ID" value="TMJ10614.1"/>
    <property type="molecule type" value="Genomic_DNA"/>
</dbReference>
<feature type="region of interest" description="Disordered" evidence="3">
    <location>
        <begin position="181"/>
        <end position="220"/>
    </location>
</feature>